<dbReference type="AlphaFoldDB" id="A0A915I3L3"/>
<accession>A0A915I3L3</accession>
<evidence type="ECO:0000313" key="2">
    <source>
        <dbReference type="WBParaSite" id="nRc.2.0.1.t08019-RA"/>
    </source>
</evidence>
<sequence>PRRLNTSYQRPILELLFRNICCRDSFSSVLEYIKTRKLFRHYAPEERNTLIMRYRIAYTSDLWILMLLIYNSSRNRGIAKCMPKIISLSIVIDYALAPKFVQNVAPWTYVAGPVDDPHLVVSVAAPTI</sequence>
<keyword evidence="1" id="KW-1185">Reference proteome</keyword>
<organism evidence="1 2">
    <name type="scientific">Romanomermis culicivorax</name>
    <name type="common">Nematode worm</name>
    <dbReference type="NCBI Taxonomy" id="13658"/>
    <lineage>
        <taxon>Eukaryota</taxon>
        <taxon>Metazoa</taxon>
        <taxon>Ecdysozoa</taxon>
        <taxon>Nematoda</taxon>
        <taxon>Enoplea</taxon>
        <taxon>Dorylaimia</taxon>
        <taxon>Mermithida</taxon>
        <taxon>Mermithoidea</taxon>
        <taxon>Mermithidae</taxon>
        <taxon>Romanomermis</taxon>
    </lineage>
</organism>
<dbReference type="WBParaSite" id="nRc.2.0.1.t08019-RA">
    <property type="protein sequence ID" value="nRc.2.0.1.t08019-RA"/>
    <property type="gene ID" value="nRc.2.0.1.g08019"/>
</dbReference>
<protein>
    <submittedName>
        <fullName evidence="2">Uncharacterized protein</fullName>
    </submittedName>
</protein>
<dbReference type="Proteomes" id="UP000887565">
    <property type="component" value="Unplaced"/>
</dbReference>
<reference evidence="2" key="1">
    <citation type="submission" date="2022-11" db="UniProtKB">
        <authorList>
            <consortium name="WormBaseParasite"/>
        </authorList>
    </citation>
    <scope>IDENTIFICATION</scope>
</reference>
<name>A0A915I3L3_ROMCU</name>
<proteinExistence type="predicted"/>
<evidence type="ECO:0000313" key="1">
    <source>
        <dbReference type="Proteomes" id="UP000887565"/>
    </source>
</evidence>